<dbReference type="EMBL" id="HBUF01385236">
    <property type="protein sequence ID" value="CAG6731893.1"/>
    <property type="molecule type" value="Transcribed_RNA"/>
</dbReference>
<dbReference type="Gene3D" id="1.25.40.20">
    <property type="entry name" value="Ankyrin repeat-containing domain"/>
    <property type="match status" value="1"/>
</dbReference>
<evidence type="ECO:0000256" key="4">
    <source>
        <dbReference type="SAM" id="MobiDB-lite"/>
    </source>
</evidence>
<dbReference type="PROSITE" id="PS50297">
    <property type="entry name" value="ANK_REP_REGION"/>
    <property type="match status" value="1"/>
</dbReference>
<feature type="compositionally biased region" description="Acidic residues" evidence="4">
    <location>
        <begin position="126"/>
        <end position="136"/>
    </location>
</feature>
<evidence type="ECO:0000256" key="2">
    <source>
        <dbReference type="ARBA" id="ARBA00023043"/>
    </source>
</evidence>
<protein>
    <submittedName>
        <fullName evidence="5">Myotrophin</fullName>
    </submittedName>
</protein>
<keyword evidence="2 3" id="KW-0040">ANK repeat</keyword>
<evidence type="ECO:0000313" key="5">
    <source>
        <dbReference type="EMBL" id="CAG6658954.1"/>
    </source>
</evidence>
<dbReference type="AlphaFoldDB" id="A0A8D8WI91"/>
<proteinExistence type="predicted"/>
<dbReference type="Pfam" id="PF12796">
    <property type="entry name" value="Ank_2"/>
    <property type="match status" value="1"/>
</dbReference>
<dbReference type="PANTHER" id="PTHR24188:SF29">
    <property type="entry name" value="GH09064P"/>
    <property type="match status" value="1"/>
</dbReference>
<sequence length="143" mass="16421">MSVIDPKMLMDLLWAVKNGDLEKVQEIVDNQPDKTYIINKEVEGRKYIHYASDYGQLDVLKYLISNGAHKDDEDQYGIRPIQAAIWEDNIAIVQYLLSLGVSRKGLLKLADSDDMRNLLKPRNKEEEEEDRLDAEEEALKKGA</sequence>
<keyword evidence="1" id="KW-0677">Repeat</keyword>
<dbReference type="EMBL" id="HBUF01192789">
    <property type="protein sequence ID" value="CAG6658954.1"/>
    <property type="molecule type" value="Transcribed_RNA"/>
</dbReference>
<accession>A0A8D8WI91</accession>
<reference evidence="5" key="1">
    <citation type="submission" date="2021-05" db="EMBL/GenBank/DDBJ databases">
        <authorList>
            <person name="Alioto T."/>
            <person name="Alioto T."/>
            <person name="Gomez Garrido J."/>
        </authorList>
    </citation>
    <scope>NUCLEOTIDE SEQUENCE</scope>
</reference>
<evidence type="ECO:0000256" key="1">
    <source>
        <dbReference type="ARBA" id="ARBA00022737"/>
    </source>
</evidence>
<dbReference type="InterPro" id="IPR036770">
    <property type="entry name" value="Ankyrin_rpt-contain_sf"/>
</dbReference>
<name>A0A8D8WI91_9HEMI</name>
<dbReference type="SMART" id="SM00248">
    <property type="entry name" value="ANK"/>
    <property type="match status" value="3"/>
</dbReference>
<dbReference type="EMBL" id="HBUF01192790">
    <property type="protein sequence ID" value="CAG6658955.1"/>
    <property type="molecule type" value="Transcribed_RNA"/>
</dbReference>
<dbReference type="PROSITE" id="PS50088">
    <property type="entry name" value="ANK_REPEAT"/>
    <property type="match status" value="1"/>
</dbReference>
<evidence type="ECO:0000256" key="3">
    <source>
        <dbReference type="PROSITE-ProRule" id="PRU00023"/>
    </source>
</evidence>
<feature type="repeat" description="ANK" evidence="3">
    <location>
        <begin position="43"/>
        <end position="75"/>
    </location>
</feature>
<feature type="region of interest" description="Disordered" evidence="4">
    <location>
        <begin position="119"/>
        <end position="143"/>
    </location>
</feature>
<organism evidence="5">
    <name type="scientific">Cacopsylla melanoneura</name>
    <dbReference type="NCBI Taxonomy" id="428564"/>
    <lineage>
        <taxon>Eukaryota</taxon>
        <taxon>Metazoa</taxon>
        <taxon>Ecdysozoa</taxon>
        <taxon>Arthropoda</taxon>
        <taxon>Hexapoda</taxon>
        <taxon>Insecta</taxon>
        <taxon>Pterygota</taxon>
        <taxon>Neoptera</taxon>
        <taxon>Paraneoptera</taxon>
        <taxon>Hemiptera</taxon>
        <taxon>Sternorrhyncha</taxon>
        <taxon>Psylloidea</taxon>
        <taxon>Psyllidae</taxon>
        <taxon>Psyllinae</taxon>
        <taxon>Cacopsylla</taxon>
    </lineage>
</organism>
<dbReference type="InterPro" id="IPR002110">
    <property type="entry name" value="Ankyrin_rpt"/>
</dbReference>
<dbReference type="EMBL" id="HBUF01385237">
    <property type="protein sequence ID" value="CAG6731894.1"/>
    <property type="molecule type" value="Transcribed_RNA"/>
</dbReference>
<dbReference type="PANTHER" id="PTHR24188">
    <property type="entry name" value="ANKYRIN REPEAT PROTEIN"/>
    <property type="match status" value="1"/>
</dbReference>
<dbReference type="SUPFAM" id="SSF48403">
    <property type="entry name" value="Ankyrin repeat"/>
    <property type="match status" value="1"/>
</dbReference>